<keyword evidence="2 5" id="KW-0812">Transmembrane</keyword>
<dbReference type="PANTHER" id="PTHR48021:SF39">
    <property type="entry name" value="MAJOR FACILITATOR SUPERFAMILY (MFS) PROFILE DOMAIN-CONTAINING PROTEIN"/>
    <property type="match status" value="1"/>
</dbReference>
<feature type="transmembrane region" description="Helical" evidence="5">
    <location>
        <begin position="97"/>
        <end position="119"/>
    </location>
</feature>
<dbReference type="SUPFAM" id="SSF103473">
    <property type="entry name" value="MFS general substrate transporter"/>
    <property type="match status" value="1"/>
</dbReference>
<organism evidence="7 8">
    <name type="scientific">Ranatra chinensis</name>
    <dbReference type="NCBI Taxonomy" id="642074"/>
    <lineage>
        <taxon>Eukaryota</taxon>
        <taxon>Metazoa</taxon>
        <taxon>Ecdysozoa</taxon>
        <taxon>Arthropoda</taxon>
        <taxon>Hexapoda</taxon>
        <taxon>Insecta</taxon>
        <taxon>Pterygota</taxon>
        <taxon>Neoptera</taxon>
        <taxon>Paraneoptera</taxon>
        <taxon>Hemiptera</taxon>
        <taxon>Heteroptera</taxon>
        <taxon>Panheteroptera</taxon>
        <taxon>Nepomorpha</taxon>
        <taxon>Nepidae</taxon>
        <taxon>Ranatrinae</taxon>
        <taxon>Ranatra</taxon>
    </lineage>
</organism>
<feature type="transmembrane region" description="Helical" evidence="5">
    <location>
        <begin position="75"/>
        <end position="91"/>
    </location>
</feature>
<evidence type="ECO:0000256" key="1">
    <source>
        <dbReference type="ARBA" id="ARBA00004141"/>
    </source>
</evidence>
<dbReference type="PROSITE" id="PS00217">
    <property type="entry name" value="SUGAR_TRANSPORT_2"/>
    <property type="match status" value="1"/>
</dbReference>
<sequence length="460" mass="50055">QVLASSAKNLILFDNGLVLSFSTIVIAALLNSGGRISFTNEQASWFASITYLCQPVGSVMAGVLMEPLGRKKSMLALNLPFLAAWLLLHFAPNVISMYIGGAIMGLAVGCTEAPILTYVGEISEPRLRGVMTSYAQLFGALAYVALYALGSLLDWRTTALVCAAVPIVTFIAITQVPETPVWLLSKGRLEDAEKALCWLRGWVRPEAVRKELEELIEHHTHNGPALANNATPTLNSSGSLNEHSSFADKLVYLTKPAMRKPLGIIIGYFFFFYASGFSCVRPYMVPVFKKLQITMDPYHATVVISVLGLVGNAVCMCSVHYCGKRVLSLISFAFSGLSTLGLALVALNRTLPSTWALPMFLSLSFFNGLGAAPIPWMLQSELFPFRGRSLGSSVAAAISYLIGFVATKTFLNLEEVATLEGVFFIYTGLSFLAVLFVWVSLPETEGRSLHEIEAYFVKKS</sequence>
<evidence type="ECO:0000256" key="5">
    <source>
        <dbReference type="SAM" id="Phobius"/>
    </source>
</evidence>
<name>A0ABD0XZK8_9HEMI</name>
<comment type="subcellular location">
    <subcellularLocation>
        <location evidence="1">Membrane</location>
        <topology evidence="1">Multi-pass membrane protein</topology>
    </subcellularLocation>
</comment>
<dbReference type="GO" id="GO:0016020">
    <property type="term" value="C:membrane"/>
    <property type="evidence" value="ECO:0007669"/>
    <property type="project" value="UniProtKB-SubCell"/>
</dbReference>
<feature type="transmembrane region" description="Helical" evidence="5">
    <location>
        <begin position="43"/>
        <end position="63"/>
    </location>
</feature>
<dbReference type="InterPro" id="IPR020846">
    <property type="entry name" value="MFS_dom"/>
</dbReference>
<dbReference type="InterPro" id="IPR005828">
    <property type="entry name" value="MFS_sugar_transport-like"/>
</dbReference>
<gene>
    <name evidence="7" type="ORF">AAG570_005144</name>
</gene>
<keyword evidence="4 5" id="KW-0472">Membrane</keyword>
<keyword evidence="3 5" id="KW-1133">Transmembrane helix</keyword>
<dbReference type="InterPro" id="IPR036259">
    <property type="entry name" value="MFS_trans_sf"/>
</dbReference>
<dbReference type="PROSITE" id="PS50850">
    <property type="entry name" value="MFS"/>
    <property type="match status" value="1"/>
</dbReference>
<evidence type="ECO:0000256" key="2">
    <source>
        <dbReference type="ARBA" id="ARBA00022692"/>
    </source>
</evidence>
<feature type="transmembrane region" description="Helical" evidence="5">
    <location>
        <begin position="423"/>
        <end position="441"/>
    </location>
</feature>
<evidence type="ECO:0000313" key="7">
    <source>
        <dbReference type="EMBL" id="KAL1116672.1"/>
    </source>
</evidence>
<accession>A0ABD0XZK8</accession>
<dbReference type="FunFam" id="1.20.1250.20:FF:000249">
    <property type="entry name" value="facilitated trehalose transporter Tret1"/>
    <property type="match status" value="1"/>
</dbReference>
<feature type="transmembrane region" description="Helical" evidence="5">
    <location>
        <begin position="390"/>
        <end position="411"/>
    </location>
</feature>
<feature type="transmembrane region" description="Helical" evidence="5">
    <location>
        <begin position="297"/>
        <end position="319"/>
    </location>
</feature>
<feature type="transmembrane region" description="Helical" evidence="5">
    <location>
        <begin position="262"/>
        <end position="285"/>
    </location>
</feature>
<feature type="transmembrane region" description="Helical" evidence="5">
    <location>
        <begin position="131"/>
        <end position="149"/>
    </location>
</feature>
<feature type="transmembrane region" description="Helical" evidence="5">
    <location>
        <begin position="359"/>
        <end position="378"/>
    </location>
</feature>
<feature type="transmembrane region" description="Helical" evidence="5">
    <location>
        <begin position="326"/>
        <end position="347"/>
    </location>
</feature>
<evidence type="ECO:0000313" key="8">
    <source>
        <dbReference type="Proteomes" id="UP001558652"/>
    </source>
</evidence>
<proteinExistence type="predicted"/>
<evidence type="ECO:0000256" key="4">
    <source>
        <dbReference type="ARBA" id="ARBA00023136"/>
    </source>
</evidence>
<evidence type="ECO:0000259" key="6">
    <source>
        <dbReference type="PROSITE" id="PS50850"/>
    </source>
</evidence>
<dbReference type="PROSITE" id="PS00216">
    <property type="entry name" value="SUGAR_TRANSPORT_1"/>
    <property type="match status" value="1"/>
</dbReference>
<dbReference type="PANTHER" id="PTHR48021">
    <property type="match status" value="1"/>
</dbReference>
<dbReference type="Proteomes" id="UP001558652">
    <property type="component" value="Unassembled WGS sequence"/>
</dbReference>
<feature type="non-terminal residue" evidence="7">
    <location>
        <position position="1"/>
    </location>
</feature>
<protein>
    <recommendedName>
        <fullName evidence="6">Major facilitator superfamily (MFS) profile domain-containing protein</fullName>
    </recommendedName>
</protein>
<dbReference type="Gene3D" id="1.20.1250.20">
    <property type="entry name" value="MFS general substrate transporter like domains"/>
    <property type="match status" value="1"/>
</dbReference>
<dbReference type="Pfam" id="PF00083">
    <property type="entry name" value="Sugar_tr"/>
    <property type="match status" value="1"/>
</dbReference>
<keyword evidence="8" id="KW-1185">Reference proteome</keyword>
<dbReference type="EMBL" id="JBFDAA010000017">
    <property type="protein sequence ID" value="KAL1116672.1"/>
    <property type="molecule type" value="Genomic_DNA"/>
</dbReference>
<dbReference type="InterPro" id="IPR005829">
    <property type="entry name" value="Sugar_transporter_CS"/>
</dbReference>
<dbReference type="InterPro" id="IPR050549">
    <property type="entry name" value="MFS_Trehalose_Transporter"/>
</dbReference>
<feature type="domain" description="Major facilitator superfamily (MFS) profile" evidence="6">
    <location>
        <begin position="1"/>
        <end position="445"/>
    </location>
</feature>
<evidence type="ECO:0000256" key="3">
    <source>
        <dbReference type="ARBA" id="ARBA00022989"/>
    </source>
</evidence>
<dbReference type="AlphaFoldDB" id="A0ABD0XZK8"/>
<feature type="transmembrane region" description="Helical" evidence="5">
    <location>
        <begin position="12"/>
        <end position="31"/>
    </location>
</feature>
<comment type="caution">
    <text evidence="7">The sequence shown here is derived from an EMBL/GenBank/DDBJ whole genome shotgun (WGS) entry which is preliminary data.</text>
</comment>
<reference evidence="7 8" key="1">
    <citation type="submission" date="2024-07" db="EMBL/GenBank/DDBJ databases">
        <title>Chromosome-level genome assembly of the water stick insect Ranatra chinensis (Heteroptera: Nepidae).</title>
        <authorList>
            <person name="Liu X."/>
        </authorList>
    </citation>
    <scope>NUCLEOTIDE SEQUENCE [LARGE SCALE GENOMIC DNA]</scope>
    <source>
        <strain evidence="7">Cailab_2021Rc</strain>
        <tissue evidence="7">Muscle</tissue>
    </source>
</reference>